<dbReference type="AlphaFoldDB" id="A0AAU8CKR5"/>
<protein>
    <submittedName>
        <fullName evidence="1">Uncharacterized protein</fullName>
    </submittedName>
</protein>
<sequence>MKPLVEQLLDLKEKLAPLEAKFEAAKESIRAAGASTYPVPGRGKVIVSAPSEVKAKGTEIVIDPEKLDAADPTLKAQLFALGILQTATIYSRASKSKVEVKLEAA</sequence>
<name>A0AAU8CKR5_9HYPH</name>
<dbReference type="RefSeq" id="WP_353640791.1">
    <property type="nucleotide sequence ID" value="NZ_CP159253.1"/>
</dbReference>
<gene>
    <name evidence="1" type="ORF">ABVK50_15080</name>
</gene>
<accession>A0AAU8CKR5</accession>
<organism evidence="1">
    <name type="scientific">Mesorhizobium sp. WSM2240</name>
    <dbReference type="NCBI Taxonomy" id="3228851"/>
    <lineage>
        <taxon>Bacteria</taxon>
        <taxon>Pseudomonadati</taxon>
        <taxon>Pseudomonadota</taxon>
        <taxon>Alphaproteobacteria</taxon>
        <taxon>Hyphomicrobiales</taxon>
        <taxon>Phyllobacteriaceae</taxon>
        <taxon>Mesorhizobium</taxon>
    </lineage>
</organism>
<reference evidence="1" key="1">
    <citation type="submission" date="2024-06" db="EMBL/GenBank/DDBJ databases">
        <title>Mesorhizobium karijinii sp. nov., a symbiont of the iconic Swainsona formosa from arid Australia.</title>
        <authorList>
            <person name="Hill Y.J."/>
            <person name="Watkin E.L.J."/>
            <person name="O'Hara G.W."/>
            <person name="Terpolilli J."/>
            <person name="Tye M.L."/>
            <person name="Kohlmeier M.G."/>
        </authorList>
    </citation>
    <scope>NUCLEOTIDE SEQUENCE</scope>
    <source>
        <strain evidence="1">WSM2240</strain>
    </source>
</reference>
<dbReference type="EMBL" id="CP159253">
    <property type="protein sequence ID" value="XCG46641.1"/>
    <property type="molecule type" value="Genomic_DNA"/>
</dbReference>
<evidence type="ECO:0000313" key="1">
    <source>
        <dbReference type="EMBL" id="XCG46641.1"/>
    </source>
</evidence>
<proteinExistence type="predicted"/>